<evidence type="ECO:0000256" key="5">
    <source>
        <dbReference type="SAM" id="MobiDB-lite"/>
    </source>
</evidence>
<sequence>MKPHGATAHGPVRARRPGARHTLALAAAIAVAGTLTAPVAAAAPGDGTRQGSTARPAAQPEDFDGDGLRDVAVTAPRAWAGGSYRAGYVAVLYGSRSGPLTGHRQILHQDIDGIAGAAEPYDWFGTSVTSADLDSDGYTDLLVGAAREDIRQTRDAGALYVVWGSPQGLAGSAVLRDGTTEGGELGDQVVAGDFDGDGDQDVASVEADEVRVLSGPFTRTGAATSAATVPGVPDTEIRDLAAGDVDGDGRTDIAATWYGNGDVDAAGTTGLLLGTAQGPGPMTAVGTERQGGDNVEIGDIDRDGYGDLVIGRSLDGNEGAPTIPTAKGGMVTFVPGSARGPVLARTRSLDQDSPGVPGTAEWGDAFGRGLSVGDTDGDRYPDVSVGVPGEDIGPVKDAGSVVVLRGTRNGPTGAGAMSVGQDTRGVPGTAERGDGFGSATDLTDTDGDGRAGLIASAVYENAGNGSVWVLRSTAAGITPSGAYTFGAGTLGMRAAGAWLGRTVND</sequence>
<dbReference type="PROSITE" id="PS51470">
    <property type="entry name" value="FG_GAP"/>
    <property type="match status" value="3"/>
</dbReference>
<dbReference type="PANTHER" id="PTHR23221:SF7">
    <property type="entry name" value="PHOSPHATIDYLINOSITOL-GLYCAN-SPECIFIC PHOSPHOLIPASE D"/>
    <property type="match status" value="1"/>
</dbReference>
<feature type="region of interest" description="Disordered" evidence="5">
    <location>
        <begin position="42"/>
        <end position="68"/>
    </location>
</feature>
<evidence type="ECO:0000256" key="1">
    <source>
        <dbReference type="ARBA" id="ARBA00022729"/>
    </source>
</evidence>
<feature type="region of interest" description="Disordered" evidence="5">
    <location>
        <begin position="412"/>
        <end position="444"/>
    </location>
</feature>
<organism evidence="7 8">
    <name type="scientific">Streptomyces yaizuensis</name>
    <dbReference type="NCBI Taxonomy" id="2989713"/>
    <lineage>
        <taxon>Bacteria</taxon>
        <taxon>Bacillati</taxon>
        <taxon>Actinomycetota</taxon>
        <taxon>Actinomycetes</taxon>
        <taxon>Kitasatosporales</taxon>
        <taxon>Streptomycetaceae</taxon>
        <taxon>Streptomyces</taxon>
    </lineage>
</organism>
<evidence type="ECO:0000256" key="3">
    <source>
        <dbReference type="ARBA" id="ARBA00022801"/>
    </source>
</evidence>
<gene>
    <name evidence="7" type="ORF">SYYSPA8_03900</name>
</gene>
<dbReference type="Gene3D" id="2.130.10.130">
    <property type="entry name" value="Integrin alpha, N-terminal"/>
    <property type="match status" value="4"/>
</dbReference>
<evidence type="ECO:0000313" key="7">
    <source>
        <dbReference type="EMBL" id="GLF93399.1"/>
    </source>
</evidence>
<proteinExistence type="predicted"/>
<feature type="region of interest" description="Disordered" evidence="5">
    <location>
        <begin position="346"/>
        <end position="365"/>
    </location>
</feature>
<protein>
    <submittedName>
        <fullName evidence="7">VCBS repeat-containing protein</fullName>
    </submittedName>
</protein>
<reference evidence="7 8" key="1">
    <citation type="submission" date="2022-10" db="EMBL/GenBank/DDBJ databases">
        <title>Draft genome sequence of Streptomyces sp. YSPA8.</title>
        <authorList>
            <person name="Moriuchi R."/>
            <person name="Dohra H."/>
            <person name="Yamamura H."/>
            <person name="Kodani S."/>
        </authorList>
    </citation>
    <scope>NUCLEOTIDE SEQUENCE [LARGE SCALE GENOMIC DNA]</scope>
    <source>
        <strain evidence="7 8">YSPA8</strain>
    </source>
</reference>
<keyword evidence="8" id="KW-1185">Reference proteome</keyword>
<keyword evidence="4" id="KW-0325">Glycoprotein</keyword>
<dbReference type="RefSeq" id="WP_323445474.1">
    <property type="nucleotide sequence ID" value="NZ_BSBI01000001.1"/>
</dbReference>
<evidence type="ECO:0000256" key="2">
    <source>
        <dbReference type="ARBA" id="ARBA00022737"/>
    </source>
</evidence>
<feature type="signal peptide" evidence="6">
    <location>
        <begin position="1"/>
        <end position="42"/>
    </location>
</feature>
<dbReference type="PANTHER" id="PTHR23221">
    <property type="entry name" value="GLYCOSYLPHOSPHATIDYLINOSITOL PHOSPHOLIPASE D"/>
    <property type="match status" value="1"/>
</dbReference>
<evidence type="ECO:0000256" key="4">
    <source>
        <dbReference type="ARBA" id="ARBA00023180"/>
    </source>
</evidence>
<dbReference type="InterPro" id="IPR013517">
    <property type="entry name" value="FG-GAP"/>
</dbReference>
<dbReference type="SMART" id="SM00191">
    <property type="entry name" value="Int_alpha"/>
    <property type="match status" value="5"/>
</dbReference>
<dbReference type="Proteomes" id="UP001291653">
    <property type="component" value="Unassembled WGS sequence"/>
</dbReference>
<comment type="caution">
    <text evidence="7">The sequence shown here is derived from an EMBL/GenBank/DDBJ whole genome shotgun (WGS) entry which is preliminary data.</text>
</comment>
<keyword evidence="3" id="KW-0378">Hydrolase</keyword>
<accession>A0ABQ5NT92</accession>
<keyword evidence="2" id="KW-0677">Repeat</keyword>
<keyword evidence="1 6" id="KW-0732">Signal</keyword>
<dbReference type="InterPro" id="IPR028994">
    <property type="entry name" value="Integrin_alpha_N"/>
</dbReference>
<dbReference type="SUPFAM" id="SSF69318">
    <property type="entry name" value="Integrin alpha N-terminal domain"/>
    <property type="match status" value="2"/>
</dbReference>
<dbReference type="Pfam" id="PF13517">
    <property type="entry name" value="FG-GAP_3"/>
    <property type="match status" value="1"/>
</dbReference>
<dbReference type="EMBL" id="BSBI01000001">
    <property type="protein sequence ID" value="GLF93399.1"/>
    <property type="molecule type" value="Genomic_DNA"/>
</dbReference>
<feature type="chain" id="PRO_5046338908" evidence="6">
    <location>
        <begin position="43"/>
        <end position="505"/>
    </location>
</feature>
<name>A0ABQ5NT92_9ACTN</name>
<evidence type="ECO:0000256" key="6">
    <source>
        <dbReference type="SAM" id="SignalP"/>
    </source>
</evidence>
<dbReference type="Pfam" id="PF01839">
    <property type="entry name" value="FG-GAP"/>
    <property type="match status" value="3"/>
</dbReference>
<evidence type="ECO:0000313" key="8">
    <source>
        <dbReference type="Proteomes" id="UP001291653"/>
    </source>
</evidence>
<dbReference type="InterPro" id="IPR013519">
    <property type="entry name" value="Int_alpha_beta-p"/>
</dbReference>